<dbReference type="PANTHER" id="PTHR34846">
    <property type="entry name" value="4-CARBOXYMUCONOLACTONE DECARBOXYLASE FAMILY PROTEIN (AFU_ORTHOLOGUE AFUA_6G11590)"/>
    <property type="match status" value="1"/>
</dbReference>
<reference evidence="2 3" key="1">
    <citation type="submission" date="2024-06" db="EMBL/GenBank/DDBJ databases">
        <title>The Natural Products Discovery Center: Release of the First 8490 Sequenced Strains for Exploring Actinobacteria Biosynthetic Diversity.</title>
        <authorList>
            <person name="Kalkreuter E."/>
            <person name="Kautsar S.A."/>
            <person name="Yang D."/>
            <person name="Bader C.D."/>
            <person name="Teijaro C.N."/>
            <person name="Fluegel L."/>
            <person name="Davis C.M."/>
            <person name="Simpson J.R."/>
            <person name="Lauterbach L."/>
            <person name="Steele A.D."/>
            <person name="Gui C."/>
            <person name="Meng S."/>
            <person name="Li G."/>
            <person name="Viehrig K."/>
            <person name="Ye F."/>
            <person name="Su P."/>
            <person name="Kiefer A.F."/>
            <person name="Nichols A."/>
            <person name="Cepeda A.J."/>
            <person name="Yan W."/>
            <person name="Fan B."/>
            <person name="Jiang Y."/>
            <person name="Adhikari A."/>
            <person name="Zheng C.-J."/>
            <person name="Schuster L."/>
            <person name="Cowan T.M."/>
            <person name="Smanski M.J."/>
            <person name="Chevrette M.G."/>
            <person name="De Carvalho L.P.S."/>
            <person name="Shen B."/>
        </authorList>
    </citation>
    <scope>NUCLEOTIDE SEQUENCE [LARGE SCALE GENOMIC DNA]</scope>
    <source>
        <strain evidence="2 3">NPDC050100</strain>
    </source>
</reference>
<evidence type="ECO:0000259" key="1">
    <source>
        <dbReference type="Pfam" id="PF02627"/>
    </source>
</evidence>
<dbReference type="Proteomes" id="UP001551675">
    <property type="component" value="Unassembled WGS sequence"/>
</dbReference>
<proteinExistence type="predicted"/>
<dbReference type="Pfam" id="PF02627">
    <property type="entry name" value="CMD"/>
    <property type="match status" value="1"/>
</dbReference>
<keyword evidence="3" id="KW-1185">Reference proteome</keyword>
<name>A0ABV3GRW5_MICGL</name>
<dbReference type="InterPro" id="IPR004675">
    <property type="entry name" value="AhpD_core"/>
</dbReference>
<evidence type="ECO:0000313" key="2">
    <source>
        <dbReference type="EMBL" id="MEV0974242.1"/>
    </source>
</evidence>
<dbReference type="NCBIfam" id="TIGR00778">
    <property type="entry name" value="ahpD_dom"/>
    <property type="match status" value="1"/>
</dbReference>
<dbReference type="Gene3D" id="1.20.1290.10">
    <property type="entry name" value="AhpD-like"/>
    <property type="match status" value="1"/>
</dbReference>
<dbReference type="InterPro" id="IPR029032">
    <property type="entry name" value="AhpD-like"/>
</dbReference>
<feature type="domain" description="Carboxymuconolactone decarboxylase-like" evidence="1">
    <location>
        <begin position="23"/>
        <end position="104"/>
    </location>
</feature>
<dbReference type="InterPro" id="IPR003779">
    <property type="entry name" value="CMD-like"/>
</dbReference>
<dbReference type="SUPFAM" id="SSF69118">
    <property type="entry name" value="AhpD-like"/>
    <property type="match status" value="1"/>
</dbReference>
<sequence>MAKESTSTTIPVPARMEIGRLAPEIYRAMVALNRTIGESGLESSLQELVKIRASQINGCAFCIDMHTQDARAAGETEQRIYALSAWEEAPFFTARERAALALTEAITLIAGTRVPDDVYAEAAEEFDEQDLARLIWAITAINAWNRVAISTRMVAKYRPAG</sequence>
<accession>A0ABV3GRW5</accession>
<dbReference type="RefSeq" id="WP_358140615.1">
    <property type="nucleotide sequence ID" value="NZ_JBFALK010000028.1"/>
</dbReference>
<evidence type="ECO:0000313" key="3">
    <source>
        <dbReference type="Proteomes" id="UP001551675"/>
    </source>
</evidence>
<dbReference type="PANTHER" id="PTHR34846:SF10">
    <property type="entry name" value="CYTOPLASMIC PROTEIN"/>
    <property type="match status" value="1"/>
</dbReference>
<organism evidence="2 3">
    <name type="scientific">Microtetraspora glauca</name>
    <dbReference type="NCBI Taxonomy" id="1996"/>
    <lineage>
        <taxon>Bacteria</taxon>
        <taxon>Bacillati</taxon>
        <taxon>Actinomycetota</taxon>
        <taxon>Actinomycetes</taxon>
        <taxon>Streptosporangiales</taxon>
        <taxon>Streptosporangiaceae</taxon>
        <taxon>Microtetraspora</taxon>
    </lineage>
</organism>
<gene>
    <name evidence="2" type="ORF">AB0I59_37085</name>
</gene>
<dbReference type="EMBL" id="JBFALK010000028">
    <property type="protein sequence ID" value="MEV0974242.1"/>
    <property type="molecule type" value="Genomic_DNA"/>
</dbReference>
<comment type="caution">
    <text evidence="2">The sequence shown here is derived from an EMBL/GenBank/DDBJ whole genome shotgun (WGS) entry which is preliminary data.</text>
</comment>
<protein>
    <submittedName>
        <fullName evidence="2">Carboxymuconolactone decarboxylase family protein</fullName>
    </submittedName>
</protein>